<name>A0ABN2KK15_9ACTN</name>
<dbReference type="Gene3D" id="1.10.260.40">
    <property type="entry name" value="lambda repressor-like DNA-binding domains"/>
    <property type="match status" value="1"/>
</dbReference>
<keyword evidence="4" id="KW-1185">Reference proteome</keyword>
<organism evidence="3 4">
    <name type="scientific">Luedemannella helvata</name>
    <dbReference type="NCBI Taxonomy" id="349315"/>
    <lineage>
        <taxon>Bacteria</taxon>
        <taxon>Bacillati</taxon>
        <taxon>Actinomycetota</taxon>
        <taxon>Actinomycetes</taxon>
        <taxon>Micromonosporales</taxon>
        <taxon>Micromonosporaceae</taxon>
        <taxon>Luedemannella</taxon>
    </lineage>
</organism>
<dbReference type="PROSITE" id="PS50943">
    <property type="entry name" value="HTH_CROC1"/>
    <property type="match status" value="1"/>
</dbReference>
<dbReference type="SUPFAM" id="SSF47413">
    <property type="entry name" value="lambda repressor-like DNA-binding domains"/>
    <property type="match status" value="1"/>
</dbReference>
<dbReference type="PANTHER" id="PTHR43236:SF1">
    <property type="entry name" value="BLL7220 PROTEIN"/>
    <property type="match status" value="1"/>
</dbReference>
<dbReference type="InterPro" id="IPR010359">
    <property type="entry name" value="IrrE_HExxH"/>
</dbReference>
<dbReference type="InterPro" id="IPR010982">
    <property type="entry name" value="Lambda_DNA-bd_dom_sf"/>
</dbReference>
<accession>A0ABN2KK15</accession>
<evidence type="ECO:0000313" key="4">
    <source>
        <dbReference type="Proteomes" id="UP001500655"/>
    </source>
</evidence>
<dbReference type="PANTHER" id="PTHR43236">
    <property type="entry name" value="ANTITOXIN HIGA1"/>
    <property type="match status" value="1"/>
</dbReference>
<dbReference type="Gene3D" id="1.10.10.2910">
    <property type="match status" value="1"/>
</dbReference>
<dbReference type="EMBL" id="BAAALS010000014">
    <property type="protein sequence ID" value="GAA1757844.1"/>
    <property type="molecule type" value="Genomic_DNA"/>
</dbReference>
<sequence length="364" mass="39703">MADQGEWPDIGERIRTARLAARLSQSELAAAIGLDRTMIAKMEAGSRRVDALELARLATALGVPMATFLERGPLVLSHRSMTLTEDTDTEAGRETVTLDIALATWFRELRQLIGIGMLTPRPVMSYPHKVTSAEDARRAAMWLRDELHLADQPIDSMMSLCEQCGQQVLVTSLPGDGASAIDGDLAAAVVSLQGDPGRRRATAAHELGHMLLGDEYSSDLGVNASRESREAVINAFAAELLMPMSAFARHKASGEPITRDQLLRLAATYRTSWSLTVRQARAAGLGPFSPRMVQASPTRAEFLEAIGWTPQPDLDSIRVPPAFANAVMRAWRDGYLTRTRVVELMHGQIEENDLPRDAEGDVAP</sequence>
<feature type="domain" description="HTH cro/C1-type" evidence="2">
    <location>
        <begin position="14"/>
        <end position="68"/>
    </location>
</feature>
<gene>
    <name evidence="3" type="ORF">GCM10009681_31370</name>
</gene>
<dbReference type="Proteomes" id="UP001500655">
    <property type="component" value="Unassembled WGS sequence"/>
</dbReference>
<evidence type="ECO:0000313" key="3">
    <source>
        <dbReference type="EMBL" id="GAA1757844.1"/>
    </source>
</evidence>
<dbReference type="InterPro" id="IPR001387">
    <property type="entry name" value="Cro/C1-type_HTH"/>
</dbReference>
<comment type="similarity">
    <text evidence="1">Belongs to the short-chain fatty acyl-CoA assimilation regulator (ScfR) family.</text>
</comment>
<dbReference type="InterPro" id="IPR052345">
    <property type="entry name" value="Rad_response_metalloprotease"/>
</dbReference>
<evidence type="ECO:0000256" key="1">
    <source>
        <dbReference type="ARBA" id="ARBA00007227"/>
    </source>
</evidence>
<dbReference type="Pfam" id="PF01381">
    <property type="entry name" value="HTH_3"/>
    <property type="match status" value="1"/>
</dbReference>
<reference evidence="3 4" key="1">
    <citation type="journal article" date="2019" name="Int. J. Syst. Evol. Microbiol.">
        <title>The Global Catalogue of Microorganisms (GCM) 10K type strain sequencing project: providing services to taxonomists for standard genome sequencing and annotation.</title>
        <authorList>
            <consortium name="The Broad Institute Genomics Platform"/>
            <consortium name="The Broad Institute Genome Sequencing Center for Infectious Disease"/>
            <person name="Wu L."/>
            <person name="Ma J."/>
        </authorList>
    </citation>
    <scope>NUCLEOTIDE SEQUENCE [LARGE SCALE GENOMIC DNA]</scope>
    <source>
        <strain evidence="3 4">JCM 13249</strain>
    </source>
</reference>
<dbReference type="Pfam" id="PF06114">
    <property type="entry name" value="Peptidase_M78"/>
    <property type="match status" value="1"/>
</dbReference>
<dbReference type="CDD" id="cd00093">
    <property type="entry name" value="HTH_XRE"/>
    <property type="match status" value="1"/>
</dbReference>
<proteinExistence type="inferred from homology"/>
<evidence type="ECO:0000259" key="2">
    <source>
        <dbReference type="PROSITE" id="PS50943"/>
    </source>
</evidence>
<dbReference type="SMART" id="SM00530">
    <property type="entry name" value="HTH_XRE"/>
    <property type="match status" value="1"/>
</dbReference>
<protein>
    <submittedName>
        <fullName evidence="3">ImmA/IrrE family metallo-endopeptidase</fullName>
    </submittedName>
</protein>
<comment type="caution">
    <text evidence="3">The sequence shown here is derived from an EMBL/GenBank/DDBJ whole genome shotgun (WGS) entry which is preliminary data.</text>
</comment>